<dbReference type="InterPro" id="IPR034857">
    <property type="entry name" value="PB1_TFG"/>
</dbReference>
<evidence type="ECO:0000313" key="3">
    <source>
        <dbReference type="EMBL" id="KAJ3662933.1"/>
    </source>
</evidence>
<dbReference type="CDD" id="cd06401">
    <property type="entry name" value="PB1_TFG"/>
    <property type="match status" value="1"/>
</dbReference>
<dbReference type="InterPro" id="IPR053793">
    <property type="entry name" value="PB1-like"/>
</dbReference>
<organism evidence="3 4">
    <name type="scientific">Zophobas morio</name>
    <dbReference type="NCBI Taxonomy" id="2755281"/>
    <lineage>
        <taxon>Eukaryota</taxon>
        <taxon>Metazoa</taxon>
        <taxon>Ecdysozoa</taxon>
        <taxon>Arthropoda</taxon>
        <taxon>Hexapoda</taxon>
        <taxon>Insecta</taxon>
        <taxon>Pterygota</taxon>
        <taxon>Neoptera</taxon>
        <taxon>Endopterygota</taxon>
        <taxon>Coleoptera</taxon>
        <taxon>Polyphaga</taxon>
        <taxon>Cucujiformia</taxon>
        <taxon>Tenebrionidae</taxon>
        <taxon>Zophobas</taxon>
    </lineage>
</organism>
<dbReference type="PANTHER" id="PTHR15335">
    <property type="entry name" value="PROTEIN TFG"/>
    <property type="match status" value="1"/>
</dbReference>
<feature type="region of interest" description="Disordered" evidence="1">
    <location>
        <begin position="144"/>
        <end position="330"/>
    </location>
</feature>
<feature type="compositionally biased region" description="Polar residues" evidence="1">
    <location>
        <begin position="306"/>
        <end position="322"/>
    </location>
</feature>
<dbReference type="InterPro" id="IPR033512">
    <property type="entry name" value="TFG"/>
</dbReference>
<feature type="compositionally biased region" description="Basic and acidic residues" evidence="1">
    <location>
        <begin position="169"/>
        <end position="187"/>
    </location>
</feature>
<feature type="compositionally biased region" description="Polar residues" evidence="1">
    <location>
        <begin position="226"/>
        <end position="245"/>
    </location>
</feature>
<dbReference type="Pfam" id="PF00564">
    <property type="entry name" value="PB1"/>
    <property type="match status" value="1"/>
</dbReference>
<evidence type="ECO:0000313" key="4">
    <source>
        <dbReference type="Proteomes" id="UP001168821"/>
    </source>
</evidence>
<dbReference type="GO" id="GO:0042802">
    <property type="term" value="F:identical protein binding"/>
    <property type="evidence" value="ECO:0007669"/>
    <property type="project" value="InterPro"/>
</dbReference>
<feature type="compositionally biased region" description="Low complexity" evidence="1">
    <location>
        <begin position="254"/>
        <end position="268"/>
    </location>
</feature>
<name>A0AA38MPI1_9CUCU</name>
<reference evidence="3" key="1">
    <citation type="journal article" date="2023" name="G3 (Bethesda)">
        <title>Whole genome assemblies of Zophobas morio and Tenebrio molitor.</title>
        <authorList>
            <person name="Kaur S."/>
            <person name="Stinson S.A."/>
            <person name="diCenzo G.C."/>
        </authorList>
    </citation>
    <scope>NUCLEOTIDE SEQUENCE</scope>
    <source>
        <strain evidence="3">QUZm001</strain>
    </source>
</reference>
<feature type="domain" description="PB1" evidence="2">
    <location>
        <begin position="13"/>
        <end position="94"/>
    </location>
</feature>
<keyword evidence="4" id="KW-1185">Reference proteome</keyword>
<feature type="compositionally biased region" description="Polar residues" evidence="1">
    <location>
        <begin position="269"/>
        <end position="296"/>
    </location>
</feature>
<proteinExistence type="predicted"/>
<evidence type="ECO:0000256" key="1">
    <source>
        <dbReference type="SAM" id="MobiDB-lite"/>
    </source>
</evidence>
<sequence>MDTKSELLDLSGKLIIKVQLGDDIRRIPIHNEAITYDELVLMMQRVFRGKLLANDDITIKYKDEDGDLITIFDSSDLSFAIQCSRILKLQILPSSDKKSETVSILSASDVINLKQQLKSIRNQVNKLLDSLEIGENVTVPATSTTQVVEDKSGSDIPNSLNKVNSSEFDPLKDKSQANGTEESKETPKPTPTPPVSGGNEAQSHQPHPVPGPGLPMPQGQPIAASTAASHHNMNDYYNRTSTPSYPQMGYRSVPYPQQQYSYSGYGQQVDPTQVPSSNAYTNPQQSNVTYPGQQYSHPPPGVYGQGQANPYSKAYTQPSPQHGYNLPPHQ</sequence>
<gene>
    <name evidence="3" type="ORF">Zmor_007247</name>
</gene>
<protein>
    <recommendedName>
        <fullName evidence="2">PB1 domain-containing protein</fullName>
    </recommendedName>
</protein>
<dbReference type="GO" id="GO:0070971">
    <property type="term" value="C:endoplasmic reticulum exit site"/>
    <property type="evidence" value="ECO:0007669"/>
    <property type="project" value="TreeGrafter"/>
</dbReference>
<evidence type="ECO:0000259" key="2">
    <source>
        <dbReference type="PROSITE" id="PS51745"/>
    </source>
</evidence>
<dbReference type="InterPro" id="IPR000270">
    <property type="entry name" value="PB1_dom"/>
</dbReference>
<dbReference type="PROSITE" id="PS51745">
    <property type="entry name" value="PB1"/>
    <property type="match status" value="1"/>
</dbReference>
<dbReference type="PANTHER" id="PTHR15335:SF7">
    <property type="entry name" value="PROTEIN TFG"/>
    <property type="match status" value="1"/>
</dbReference>
<dbReference type="SMART" id="SM00666">
    <property type="entry name" value="PB1"/>
    <property type="match status" value="1"/>
</dbReference>
<dbReference type="GO" id="GO:0048208">
    <property type="term" value="P:COPII vesicle coating"/>
    <property type="evidence" value="ECO:0007669"/>
    <property type="project" value="InterPro"/>
</dbReference>
<feature type="compositionally biased region" description="Polar residues" evidence="1">
    <location>
        <begin position="155"/>
        <end position="167"/>
    </location>
</feature>
<dbReference type="Proteomes" id="UP001168821">
    <property type="component" value="Unassembled WGS sequence"/>
</dbReference>
<accession>A0AA38MPI1</accession>
<dbReference type="AlphaFoldDB" id="A0AA38MPI1"/>
<dbReference type="SUPFAM" id="SSF54277">
    <property type="entry name" value="CAD &amp; PB1 domains"/>
    <property type="match status" value="1"/>
</dbReference>
<dbReference type="Gene3D" id="3.10.20.90">
    <property type="entry name" value="Phosphatidylinositol 3-kinase Catalytic Subunit, Chain A, domain 1"/>
    <property type="match status" value="1"/>
</dbReference>
<comment type="caution">
    <text evidence="3">The sequence shown here is derived from an EMBL/GenBank/DDBJ whole genome shotgun (WGS) entry which is preliminary data.</text>
</comment>
<dbReference type="EMBL" id="JALNTZ010000002">
    <property type="protein sequence ID" value="KAJ3662933.1"/>
    <property type="molecule type" value="Genomic_DNA"/>
</dbReference>